<sequence length="152" mass="17228">MRRISFLILTIFLQFSVFAQKANSKEENAVKSQVEILRQAMIDADGVKLKALTSDQLSYVHSNGNVQNQAEFIEGIVSRKSNFVSIDLQNQTIAIQNDVAIVRHVLAAHTKDDGIDKDIKIGIMLVWQKQKNKWILIARQAYKLTTKQTTTK</sequence>
<feature type="domain" description="DUF4440" evidence="2">
    <location>
        <begin position="31"/>
        <end position="135"/>
    </location>
</feature>
<dbReference type="RefSeq" id="WP_109191886.1">
    <property type="nucleotide sequence ID" value="NZ_CP029255.1"/>
</dbReference>
<dbReference type="KEGG" id="fcr:HYN56_09095"/>
<evidence type="ECO:0000259" key="2">
    <source>
        <dbReference type="Pfam" id="PF14534"/>
    </source>
</evidence>
<dbReference type="Proteomes" id="UP000245250">
    <property type="component" value="Chromosome"/>
</dbReference>
<feature type="signal peptide" evidence="1">
    <location>
        <begin position="1"/>
        <end position="19"/>
    </location>
</feature>
<evidence type="ECO:0000256" key="1">
    <source>
        <dbReference type="SAM" id="SignalP"/>
    </source>
</evidence>
<dbReference type="Pfam" id="PF14534">
    <property type="entry name" value="DUF4440"/>
    <property type="match status" value="1"/>
</dbReference>
<evidence type="ECO:0000313" key="4">
    <source>
        <dbReference type="Proteomes" id="UP000245250"/>
    </source>
</evidence>
<organism evidence="3 4">
    <name type="scientific">Flavobacterium crocinum</name>
    <dbReference type="NCBI Taxonomy" id="2183896"/>
    <lineage>
        <taxon>Bacteria</taxon>
        <taxon>Pseudomonadati</taxon>
        <taxon>Bacteroidota</taxon>
        <taxon>Flavobacteriia</taxon>
        <taxon>Flavobacteriales</taxon>
        <taxon>Flavobacteriaceae</taxon>
        <taxon>Flavobacterium</taxon>
    </lineage>
</organism>
<dbReference type="EMBL" id="CP029255">
    <property type="protein sequence ID" value="AWK04381.1"/>
    <property type="molecule type" value="Genomic_DNA"/>
</dbReference>
<protein>
    <submittedName>
        <fullName evidence="3">DUF4440 domain-containing protein</fullName>
    </submittedName>
</protein>
<dbReference type="OrthoDB" id="5383110at2"/>
<keyword evidence="4" id="KW-1185">Reference proteome</keyword>
<feature type="chain" id="PRO_5015782191" evidence="1">
    <location>
        <begin position="20"/>
        <end position="152"/>
    </location>
</feature>
<dbReference type="InterPro" id="IPR032710">
    <property type="entry name" value="NTF2-like_dom_sf"/>
</dbReference>
<accession>A0A2S1YJY9</accession>
<dbReference type="SUPFAM" id="SSF54427">
    <property type="entry name" value="NTF2-like"/>
    <property type="match status" value="1"/>
</dbReference>
<gene>
    <name evidence="3" type="ORF">HYN56_09095</name>
</gene>
<dbReference type="Gene3D" id="3.10.450.50">
    <property type="match status" value="1"/>
</dbReference>
<evidence type="ECO:0000313" key="3">
    <source>
        <dbReference type="EMBL" id="AWK04381.1"/>
    </source>
</evidence>
<reference evidence="3 4" key="1">
    <citation type="submission" date="2018-05" db="EMBL/GenBank/DDBJ databases">
        <title>Genome sequencing of Flavobacterium sp. HYN0056.</title>
        <authorList>
            <person name="Yi H."/>
            <person name="Baek C."/>
        </authorList>
    </citation>
    <scope>NUCLEOTIDE SEQUENCE [LARGE SCALE GENOMIC DNA]</scope>
    <source>
        <strain evidence="3 4">HYN0056</strain>
    </source>
</reference>
<dbReference type="AlphaFoldDB" id="A0A2S1YJY9"/>
<dbReference type="InterPro" id="IPR027843">
    <property type="entry name" value="DUF4440"/>
</dbReference>
<name>A0A2S1YJY9_9FLAO</name>
<proteinExistence type="predicted"/>
<keyword evidence="1" id="KW-0732">Signal</keyword>